<dbReference type="PANTHER" id="PTHR32063:SF33">
    <property type="entry name" value="RND SUPERFAMILY EFFLUX PUMP PERMEASE COMPONENT"/>
    <property type="match status" value="1"/>
</dbReference>
<feature type="transmembrane region" description="Helical" evidence="2">
    <location>
        <begin position="948"/>
        <end position="967"/>
    </location>
</feature>
<dbReference type="AlphaFoldDB" id="A0A1M6LZX1"/>
<dbReference type="Gene3D" id="1.20.1640.10">
    <property type="entry name" value="Multidrug efflux transporter AcrB transmembrane domain"/>
    <property type="match status" value="2"/>
</dbReference>
<sequence length="1089" mass="120087">MKGMVKWFAENHVAPNLLMIFFILAGVFTALNIKMEVFPETSLDRIRISCSYSGASPEEVEEAIITRIEEAIAGLAGIERIDSSAREGSGRVTVEVMKGWDVGKLTDEIKSAVDRITTLPDEADQPIVAEMTRSREVVNVAVYGDVPEATLKQIAERTKDAITALPDVTLTELSGVRETQIHVEISEDALRRHRLTLGQVATLINNASLDLPAGSVKAKGGEILIRTKGRRYYAEDYADIAVLTNPDGTKVTLGQIADLKDGFEDVDYRAFFEGEPAALVKVYRVADQNALTVASQVREYVESASQNLPAGVKLRVYNDSSTILKSRISLLVRNMAIGLVLVIVLLGIFLNVRLAFWVTLGIPISFAAAFIFLPYFDVSINMISLFGFIMVLGIVVDDAIVVGESIYHKQEQGMPRLKAAIEGALEVGRPVVFSVLTTIVAFLPLLTGSGRMGRLLRNLPIVVCLVLAASLIESLLILPSHLAMGKSKIKSVDPANPSGKKQSPVKRFFRTAFRPLTIWRDVLSWIINKPYSWLVDFCVTWRYANVALGIFVIFLTFGVIKAEYVRETFSPDVEGDTMSCMITMPSGTPKERTLEVMALMEEKARQVIAEKDKTRPEGAKPLLEHTIGLLGAHLGDGKPDTGGHMGQLWITIISAEEREDGISTADLTNLWSEAVGIVPDAESITYSSALHSSGKAVEFHLSSSDNEQLSAAAEDLMKELETYPGVYGIEDSFLPGKKEMQIKLKPEARSLGITLYDLARQVRHAFYGAEALRLLRGQDEVKVMVRYPEDERRDLSNLEDMRIITPQGELIPFSRIAELKLEEGYSYITRAQRKRVIQVMADVDMEQNNPNRVRDTVTKEFMPELQAKYPGLNFTVEGRGRHRSEAFKDIYRGFAIALLGIYALLAIPFRSFTQPLVVMCAIPFGIIGGVFGHMIMGIDLTIMSRFGMVGLTGVVVNDSLVLIHMANRLRDEGAAAHEAVVAAGARRFRPIMLTSITTFAGVTPMLLEKSIQAQFLIPMAVSLGFGVLFATGITLLLVPSGYVILDDIQRFFKWVFGGDYGRYHASGGNEPEPDEKQSPDLSEPLPKKN</sequence>
<dbReference type="Gene3D" id="3.30.2090.10">
    <property type="entry name" value="Multidrug efflux transporter AcrB TolC docking domain, DN and DC subdomains"/>
    <property type="match status" value="2"/>
</dbReference>
<feature type="transmembrane region" description="Helical" evidence="2">
    <location>
        <begin position="356"/>
        <end position="376"/>
    </location>
</feature>
<accession>A0A1M6LZX1</accession>
<dbReference type="Pfam" id="PF00873">
    <property type="entry name" value="ACR_tran"/>
    <property type="match status" value="1"/>
</dbReference>
<protein>
    <submittedName>
        <fullName evidence="3">Multidrug efflux pump subunit AcrB</fullName>
    </submittedName>
</protein>
<evidence type="ECO:0000256" key="1">
    <source>
        <dbReference type="SAM" id="MobiDB-lite"/>
    </source>
</evidence>
<dbReference type="GO" id="GO:0042910">
    <property type="term" value="F:xenobiotic transmembrane transporter activity"/>
    <property type="evidence" value="ECO:0007669"/>
    <property type="project" value="TreeGrafter"/>
</dbReference>
<evidence type="ECO:0000313" key="4">
    <source>
        <dbReference type="Proteomes" id="UP000183994"/>
    </source>
</evidence>
<feature type="transmembrane region" description="Helical" evidence="2">
    <location>
        <begin position="330"/>
        <end position="350"/>
    </location>
</feature>
<feature type="transmembrane region" description="Helical" evidence="2">
    <location>
        <begin position="987"/>
        <end position="1007"/>
    </location>
</feature>
<dbReference type="Gene3D" id="3.30.70.1440">
    <property type="entry name" value="Multidrug efflux transporter AcrB pore domain"/>
    <property type="match status" value="1"/>
</dbReference>
<feature type="transmembrane region" description="Helical" evidence="2">
    <location>
        <begin position="541"/>
        <end position="560"/>
    </location>
</feature>
<feature type="transmembrane region" description="Helical" evidence="2">
    <location>
        <begin position="1019"/>
        <end position="1045"/>
    </location>
</feature>
<organism evidence="3 4">
    <name type="scientific">Desulfatibacillum alkenivorans DSM 16219</name>
    <dbReference type="NCBI Taxonomy" id="1121393"/>
    <lineage>
        <taxon>Bacteria</taxon>
        <taxon>Pseudomonadati</taxon>
        <taxon>Thermodesulfobacteriota</taxon>
        <taxon>Desulfobacteria</taxon>
        <taxon>Desulfobacterales</taxon>
        <taxon>Desulfatibacillaceae</taxon>
        <taxon>Desulfatibacillum</taxon>
    </lineage>
</organism>
<reference evidence="4" key="1">
    <citation type="submission" date="2016-11" db="EMBL/GenBank/DDBJ databases">
        <authorList>
            <person name="Varghese N."/>
            <person name="Submissions S."/>
        </authorList>
    </citation>
    <scope>NUCLEOTIDE SEQUENCE [LARGE SCALE GENOMIC DNA]</scope>
    <source>
        <strain evidence="4">DSM 16219</strain>
    </source>
</reference>
<gene>
    <name evidence="3" type="ORF">SAMN02745216_02235</name>
</gene>
<evidence type="ECO:0000256" key="2">
    <source>
        <dbReference type="SAM" id="Phobius"/>
    </source>
</evidence>
<name>A0A1M6LZX1_9BACT</name>
<dbReference type="Proteomes" id="UP000183994">
    <property type="component" value="Unassembled WGS sequence"/>
</dbReference>
<dbReference type="Gene3D" id="3.30.70.1320">
    <property type="entry name" value="Multidrug efflux transporter AcrB pore domain like"/>
    <property type="match status" value="1"/>
</dbReference>
<keyword evidence="2" id="KW-1133">Transmembrane helix</keyword>
<proteinExistence type="predicted"/>
<dbReference type="STRING" id="1121393.SAMN02745216_02235"/>
<feature type="transmembrane region" description="Helical" evidence="2">
    <location>
        <begin position="915"/>
        <end position="936"/>
    </location>
</feature>
<dbReference type="Gene3D" id="3.30.70.1430">
    <property type="entry name" value="Multidrug efflux transporter AcrB pore domain"/>
    <property type="match status" value="2"/>
</dbReference>
<dbReference type="PANTHER" id="PTHR32063">
    <property type="match status" value="1"/>
</dbReference>
<dbReference type="PRINTS" id="PR00702">
    <property type="entry name" value="ACRIFLAVINRP"/>
</dbReference>
<keyword evidence="2" id="KW-0472">Membrane</keyword>
<dbReference type="SUPFAM" id="SSF82714">
    <property type="entry name" value="Multidrug efflux transporter AcrB TolC docking domain, DN and DC subdomains"/>
    <property type="match status" value="2"/>
</dbReference>
<dbReference type="EMBL" id="FQZU01000011">
    <property type="protein sequence ID" value="SHJ76776.1"/>
    <property type="molecule type" value="Genomic_DNA"/>
</dbReference>
<evidence type="ECO:0000313" key="3">
    <source>
        <dbReference type="EMBL" id="SHJ76776.1"/>
    </source>
</evidence>
<dbReference type="SUPFAM" id="SSF82693">
    <property type="entry name" value="Multidrug efflux transporter AcrB pore domain, PN1, PN2, PC1 and PC2 subdomains"/>
    <property type="match status" value="2"/>
</dbReference>
<keyword evidence="4" id="KW-1185">Reference proteome</keyword>
<feature type="transmembrane region" description="Helical" evidence="2">
    <location>
        <begin position="890"/>
        <end position="909"/>
    </location>
</feature>
<feature type="transmembrane region" description="Helical" evidence="2">
    <location>
        <begin position="459"/>
        <end position="478"/>
    </location>
</feature>
<dbReference type="InterPro" id="IPR027463">
    <property type="entry name" value="AcrB_DN_DC_subdom"/>
</dbReference>
<feature type="transmembrane region" description="Helical" evidence="2">
    <location>
        <begin position="427"/>
        <end position="447"/>
    </location>
</feature>
<feature type="transmembrane region" description="Helical" evidence="2">
    <location>
        <begin position="383"/>
        <end position="407"/>
    </location>
</feature>
<dbReference type="OrthoDB" id="9806532at2"/>
<dbReference type="InterPro" id="IPR001036">
    <property type="entry name" value="Acrflvin-R"/>
</dbReference>
<feature type="transmembrane region" description="Helical" evidence="2">
    <location>
        <begin position="12"/>
        <end position="33"/>
    </location>
</feature>
<dbReference type="GO" id="GO:0005886">
    <property type="term" value="C:plasma membrane"/>
    <property type="evidence" value="ECO:0007669"/>
    <property type="project" value="TreeGrafter"/>
</dbReference>
<dbReference type="SUPFAM" id="SSF82866">
    <property type="entry name" value="Multidrug efflux transporter AcrB transmembrane domain"/>
    <property type="match status" value="2"/>
</dbReference>
<keyword evidence="2" id="KW-0812">Transmembrane</keyword>
<feature type="region of interest" description="Disordered" evidence="1">
    <location>
        <begin position="1065"/>
        <end position="1089"/>
    </location>
</feature>
<dbReference type="RefSeq" id="WP_073475741.1">
    <property type="nucleotide sequence ID" value="NZ_FQZU01000011.1"/>
</dbReference>